<accession>A0A2P2MPS9</accession>
<reference evidence="1" key="1">
    <citation type="submission" date="2018-02" db="EMBL/GenBank/DDBJ databases">
        <title>Rhizophora mucronata_Transcriptome.</title>
        <authorList>
            <person name="Meera S.P."/>
            <person name="Sreeshan A."/>
            <person name="Augustine A."/>
        </authorList>
    </citation>
    <scope>NUCLEOTIDE SEQUENCE</scope>
    <source>
        <tissue evidence="1">Leaf</tissue>
    </source>
</reference>
<dbReference type="EMBL" id="GGEC01051745">
    <property type="protein sequence ID" value="MBX32229.1"/>
    <property type="molecule type" value="Transcribed_RNA"/>
</dbReference>
<organism evidence="1">
    <name type="scientific">Rhizophora mucronata</name>
    <name type="common">Asiatic mangrove</name>
    <dbReference type="NCBI Taxonomy" id="61149"/>
    <lineage>
        <taxon>Eukaryota</taxon>
        <taxon>Viridiplantae</taxon>
        <taxon>Streptophyta</taxon>
        <taxon>Embryophyta</taxon>
        <taxon>Tracheophyta</taxon>
        <taxon>Spermatophyta</taxon>
        <taxon>Magnoliopsida</taxon>
        <taxon>eudicotyledons</taxon>
        <taxon>Gunneridae</taxon>
        <taxon>Pentapetalae</taxon>
        <taxon>rosids</taxon>
        <taxon>fabids</taxon>
        <taxon>Malpighiales</taxon>
        <taxon>Rhizophoraceae</taxon>
        <taxon>Rhizophora</taxon>
    </lineage>
</organism>
<name>A0A2P2MPS9_RHIMU</name>
<protein>
    <submittedName>
        <fullName evidence="1">Uncharacterized protein MANES_16G101900</fullName>
    </submittedName>
</protein>
<evidence type="ECO:0000313" key="1">
    <source>
        <dbReference type="EMBL" id="MBX32229.1"/>
    </source>
</evidence>
<sequence>MEETIEELSMKVNEKLIHITSLCKQIMSPTKVILKSQNKVLLNPLSLTEPIRNPATNKCLVLVGSISQNDYTALPPIRKGEIHKHYLENQYNIEHH</sequence>
<dbReference type="AlphaFoldDB" id="A0A2P2MPS9"/>
<dbReference type="EMBL" id="GGEC01051744">
    <property type="protein sequence ID" value="MBX32228.1"/>
    <property type="molecule type" value="Transcribed_RNA"/>
</dbReference>
<proteinExistence type="predicted"/>